<dbReference type="OrthoDB" id="3245661at2759"/>
<dbReference type="HOGENOM" id="CLU_1435421_0_0_1"/>
<dbReference type="Proteomes" id="UP000054248">
    <property type="component" value="Unassembled WGS sequence"/>
</dbReference>
<organism evidence="1 2">
    <name type="scientific">Tulasnella calospora MUT 4182</name>
    <dbReference type="NCBI Taxonomy" id="1051891"/>
    <lineage>
        <taxon>Eukaryota</taxon>
        <taxon>Fungi</taxon>
        <taxon>Dikarya</taxon>
        <taxon>Basidiomycota</taxon>
        <taxon>Agaricomycotina</taxon>
        <taxon>Agaricomycetes</taxon>
        <taxon>Cantharellales</taxon>
        <taxon>Tulasnellaceae</taxon>
        <taxon>Tulasnella</taxon>
    </lineage>
</organism>
<keyword evidence="2" id="KW-1185">Reference proteome</keyword>
<dbReference type="EMBL" id="KN823239">
    <property type="protein sequence ID" value="KIO19133.1"/>
    <property type="molecule type" value="Genomic_DNA"/>
</dbReference>
<name>A0A0C3KCF2_9AGAM</name>
<evidence type="ECO:0000313" key="1">
    <source>
        <dbReference type="EMBL" id="KIO19133.1"/>
    </source>
</evidence>
<protein>
    <submittedName>
        <fullName evidence="1">Uncharacterized protein</fullName>
    </submittedName>
</protein>
<gene>
    <name evidence="1" type="ORF">M407DRAFT_31221</name>
</gene>
<reference evidence="2" key="2">
    <citation type="submission" date="2015-01" db="EMBL/GenBank/DDBJ databases">
        <title>Evolutionary Origins and Diversification of the Mycorrhizal Mutualists.</title>
        <authorList>
            <consortium name="DOE Joint Genome Institute"/>
            <consortium name="Mycorrhizal Genomics Consortium"/>
            <person name="Kohler A."/>
            <person name="Kuo A."/>
            <person name="Nagy L.G."/>
            <person name="Floudas D."/>
            <person name="Copeland A."/>
            <person name="Barry K.W."/>
            <person name="Cichocki N."/>
            <person name="Veneault-Fourrey C."/>
            <person name="LaButti K."/>
            <person name="Lindquist E.A."/>
            <person name="Lipzen A."/>
            <person name="Lundell T."/>
            <person name="Morin E."/>
            <person name="Murat C."/>
            <person name="Riley R."/>
            <person name="Ohm R."/>
            <person name="Sun H."/>
            <person name="Tunlid A."/>
            <person name="Henrissat B."/>
            <person name="Grigoriev I.V."/>
            <person name="Hibbett D.S."/>
            <person name="Martin F."/>
        </authorList>
    </citation>
    <scope>NUCLEOTIDE SEQUENCE [LARGE SCALE GENOMIC DNA]</scope>
    <source>
        <strain evidence="2">MUT 4182</strain>
    </source>
</reference>
<sequence>MPEFKIWGSIQLVHEPSIPVCLINGLDRYADALQESQLDQAHLEWAKRDVEYAINRVSIDKIRAEDSVLPFFQHVVANPVEYLCRALGLEVEYAGGPRIENLNPDHAWLVADQVIAIFEHKTPCVAGRHFPKIVTAAKEQVILNVQTPSNNAASILSKVGMPRNRLTLDTSDPSCCFRVVDSDVSFRET</sequence>
<dbReference type="AlphaFoldDB" id="A0A0C3KCF2"/>
<accession>A0A0C3KCF2</accession>
<reference evidence="1 2" key="1">
    <citation type="submission" date="2014-04" db="EMBL/GenBank/DDBJ databases">
        <authorList>
            <consortium name="DOE Joint Genome Institute"/>
            <person name="Kuo A."/>
            <person name="Girlanda M."/>
            <person name="Perotto S."/>
            <person name="Kohler A."/>
            <person name="Nagy L.G."/>
            <person name="Floudas D."/>
            <person name="Copeland A."/>
            <person name="Barry K.W."/>
            <person name="Cichocki N."/>
            <person name="Veneault-Fourrey C."/>
            <person name="LaButti K."/>
            <person name="Lindquist E.A."/>
            <person name="Lipzen A."/>
            <person name="Lundell T."/>
            <person name="Morin E."/>
            <person name="Murat C."/>
            <person name="Sun H."/>
            <person name="Tunlid A."/>
            <person name="Henrissat B."/>
            <person name="Grigoriev I.V."/>
            <person name="Hibbett D.S."/>
            <person name="Martin F."/>
            <person name="Nordberg H.P."/>
            <person name="Cantor M.N."/>
            <person name="Hua S.X."/>
        </authorList>
    </citation>
    <scope>NUCLEOTIDE SEQUENCE [LARGE SCALE GENOMIC DNA]</scope>
    <source>
        <strain evidence="1 2">MUT 4182</strain>
    </source>
</reference>
<evidence type="ECO:0000313" key="2">
    <source>
        <dbReference type="Proteomes" id="UP000054248"/>
    </source>
</evidence>
<proteinExistence type="predicted"/>